<feature type="transmembrane region" description="Helical" evidence="10">
    <location>
        <begin position="346"/>
        <end position="368"/>
    </location>
</feature>
<dbReference type="NCBIfam" id="TIGR01695">
    <property type="entry name" value="murJ_mviN"/>
    <property type="match status" value="1"/>
</dbReference>
<proteinExistence type="inferred from homology"/>
<feature type="transmembrane region" description="Helical" evidence="10">
    <location>
        <begin position="307"/>
        <end position="334"/>
    </location>
</feature>
<sequence length="527" mass="55111">MLRKIASVGSWTMVSRITGFARDVVMAGIMGVGPVADAFVIALRLPNHFRTIFGEGAFNAAFIPTYAQTREKNGTEAGHLFASRIWTLLLAIQIGMLVLALAFMPWLVSALAPGVVGDDQRFDLTVTLTRITFPYLLFVTLVTMLSALLNAHDRFAAAAAAPILLNASLIAALALAFLFPTAGHAAAWGVALAGVLELLLVWEAARRAGLAPRLAIPRPDKAVKHFFKTFGPAVIGSAGVQIAMFADTIIASLMPVGAVSALYYADRLYQLPVGVIGIAAGTVLLPEMSRRIAEGDIVGAHRSQNQAAAIILALALPCTVAFVMIPDLIMLALFGRGAFTAQDAAASGAILAAYALALPAVVLMRSALSSFYARSDTVTPLKISLTAVAVNIAFKIVLTGPFGVVGLALATAIGAWVNLGLLLVIAQRRAWSAPNALLGKSLMIALAGCLMLALLVAGLQAPALTFAERHFEALAAEASLAILAVSGGLVYGIVLLAGLRVTGIALRPLRRNPDRVEAQGQDIQSTD</sequence>
<comment type="pathway">
    <text evidence="10">Cell wall biogenesis; peptidoglycan biosynthesis.</text>
</comment>
<keyword evidence="2 10" id="KW-1003">Cell membrane</keyword>
<dbReference type="HAMAP" id="MF_02078">
    <property type="entry name" value="MurJ_MviN"/>
    <property type="match status" value="1"/>
</dbReference>
<evidence type="ECO:0000313" key="12">
    <source>
        <dbReference type="EMBL" id="KPQ12308.1"/>
    </source>
</evidence>
<feature type="transmembrane region" description="Helical" evidence="10">
    <location>
        <begin position="404"/>
        <end position="425"/>
    </location>
</feature>
<dbReference type="Proteomes" id="UP000050497">
    <property type="component" value="Unassembled WGS sequence"/>
</dbReference>
<feature type="transmembrane region" description="Helical" evidence="10">
    <location>
        <begin position="128"/>
        <end position="148"/>
    </location>
</feature>
<feature type="transmembrane region" description="Helical" evidence="10">
    <location>
        <begin position="155"/>
        <end position="179"/>
    </location>
</feature>
<dbReference type="PATRIC" id="fig|1653334.4.peg.858"/>
<dbReference type="InterPro" id="IPR051050">
    <property type="entry name" value="Lipid_II_flippase_MurJ/MviN"/>
</dbReference>
<keyword evidence="4 10" id="KW-0133">Cell shape</keyword>
<evidence type="ECO:0000256" key="3">
    <source>
        <dbReference type="ARBA" id="ARBA00022692"/>
    </source>
</evidence>
<accession>A0A0P7Y5E9</accession>
<dbReference type="GO" id="GO:0034204">
    <property type="term" value="P:lipid translocation"/>
    <property type="evidence" value="ECO:0007669"/>
    <property type="project" value="TreeGrafter"/>
</dbReference>
<dbReference type="PRINTS" id="PR01806">
    <property type="entry name" value="VIRFACTRMVIN"/>
</dbReference>
<evidence type="ECO:0000256" key="5">
    <source>
        <dbReference type="ARBA" id="ARBA00022984"/>
    </source>
</evidence>
<comment type="function">
    <text evidence="8 10 11">Involved in peptidoglycan biosynthesis. Transports lipid-linked peptidoglycan precursors from the inner to the outer leaflet of the cytoplasmic membrane.</text>
</comment>
<evidence type="ECO:0000256" key="8">
    <source>
        <dbReference type="ARBA" id="ARBA00060041"/>
    </source>
</evidence>
<dbReference type="GO" id="GO:0005886">
    <property type="term" value="C:plasma membrane"/>
    <property type="evidence" value="ECO:0007669"/>
    <property type="project" value="UniProtKB-SubCell"/>
</dbReference>
<comment type="similarity">
    <text evidence="9 10 11">Belongs to the MurJ/MviN family.</text>
</comment>
<keyword evidence="10 11" id="KW-0813">Transport</keyword>
<keyword evidence="7 10" id="KW-0472">Membrane</keyword>
<dbReference type="GO" id="GO:0009252">
    <property type="term" value="P:peptidoglycan biosynthetic process"/>
    <property type="evidence" value="ECO:0007669"/>
    <property type="project" value="UniProtKB-UniRule"/>
</dbReference>
<keyword evidence="10 11" id="KW-0961">Cell wall biogenesis/degradation</keyword>
<name>A0A0P7Y5E9_9HYPH</name>
<evidence type="ECO:0000256" key="6">
    <source>
        <dbReference type="ARBA" id="ARBA00022989"/>
    </source>
</evidence>
<dbReference type="EMBL" id="LJSX01000002">
    <property type="protein sequence ID" value="KPQ12308.1"/>
    <property type="molecule type" value="Genomic_DNA"/>
</dbReference>
<comment type="subcellular location">
    <subcellularLocation>
        <location evidence="10">Cell inner membrane</location>
        <topology evidence="10">Multi-pass membrane protein</topology>
    </subcellularLocation>
    <subcellularLocation>
        <location evidence="1">Cell membrane</location>
        <topology evidence="1">Multi-pass membrane protein</topology>
    </subcellularLocation>
</comment>
<keyword evidence="3 10" id="KW-0812">Transmembrane</keyword>
<feature type="transmembrane region" description="Helical" evidence="10">
    <location>
        <begin position="380"/>
        <end position="398"/>
    </location>
</feature>
<evidence type="ECO:0000256" key="7">
    <source>
        <dbReference type="ARBA" id="ARBA00023136"/>
    </source>
</evidence>
<dbReference type="AlphaFoldDB" id="A0A0P7Y5E9"/>
<evidence type="ECO:0000256" key="11">
    <source>
        <dbReference type="PIRNR" id="PIRNR002869"/>
    </source>
</evidence>
<evidence type="ECO:0000256" key="9">
    <source>
        <dbReference type="ARBA" id="ARBA00061532"/>
    </source>
</evidence>
<dbReference type="GO" id="GO:0071555">
    <property type="term" value="P:cell wall organization"/>
    <property type="evidence" value="ECO:0007669"/>
    <property type="project" value="UniProtKB-UniRule"/>
</dbReference>
<keyword evidence="5 10" id="KW-0573">Peptidoglycan synthesis</keyword>
<keyword evidence="10" id="KW-0997">Cell inner membrane</keyword>
<dbReference type="CDD" id="cd13123">
    <property type="entry name" value="MATE_MurJ_like"/>
    <property type="match status" value="1"/>
</dbReference>
<evidence type="ECO:0000313" key="13">
    <source>
        <dbReference type="Proteomes" id="UP000050497"/>
    </source>
</evidence>
<dbReference type="InterPro" id="IPR004268">
    <property type="entry name" value="MurJ"/>
</dbReference>
<feature type="transmembrane region" description="Helical" evidence="10">
    <location>
        <begin position="268"/>
        <end position="286"/>
    </location>
</feature>
<dbReference type="PANTHER" id="PTHR47019:SF1">
    <property type="entry name" value="LIPID II FLIPPASE MURJ"/>
    <property type="match status" value="1"/>
</dbReference>
<evidence type="ECO:0000256" key="10">
    <source>
        <dbReference type="HAMAP-Rule" id="MF_02078"/>
    </source>
</evidence>
<keyword evidence="6 10" id="KW-1133">Transmembrane helix</keyword>
<feature type="transmembrane region" description="Helical" evidence="10">
    <location>
        <begin position="85"/>
        <end position="108"/>
    </location>
</feature>
<gene>
    <name evidence="10 12" type="primary">murJ</name>
    <name evidence="12" type="ORF">HLUCCO17_01745</name>
</gene>
<feature type="transmembrane region" description="Helical" evidence="10">
    <location>
        <begin position="20"/>
        <end position="43"/>
    </location>
</feature>
<dbReference type="PANTHER" id="PTHR47019">
    <property type="entry name" value="LIPID II FLIPPASE MURJ"/>
    <property type="match status" value="1"/>
</dbReference>
<evidence type="ECO:0000256" key="2">
    <source>
        <dbReference type="ARBA" id="ARBA00022475"/>
    </source>
</evidence>
<feature type="transmembrane region" description="Helical" evidence="10">
    <location>
        <begin position="479"/>
        <end position="501"/>
    </location>
</feature>
<evidence type="ECO:0000256" key="4">
    <source>
        <dbReference type="ARBA" id="ARBA00022960"/>
    </source>
</evidence>
<dbReference type="GO" id="GO:0015648">
    <property type="term" value="F:lipid-linked peptidoglycan transporter activity"/>
    <property type="evidence" value="ECO:0007669"/>
    <property type="project" value="UniProtKB-UniRule"/>
</dbReference>
<feature type="transmembrane region" description="Helical" evidence="10">
    <location>
        <begin position="437"/>
        <end position="459"/>
    </location>
</feature>
<comment type="caution">
    <text evidence="12">The sequence shown here is derived from an EMBL/GenBank/DDBJ whole genome shotgun (WGS) entry which is preliminary data.</text>
</comment>
<dbReference type="PIRSF" id="PIRSF002869">
    <property type="entry name" value="MviN"/>
    <property type="match status" value="1"/>
</dbReference>
<dbReference type="UniPathway" id="UPA00219"/>
<feature type="transmembrane region" description="Helical" evidence="10">
    <location>
        <begin position="185"/>
        <end position="205"/>
    </location>
</feature>
<protein>
    <recommendedName>
        <fullName evidence="10">Probable lipid II flippase MurJ</fullName>
    </recommendedName>
</protein>
<reference evidence="12 13" key="1">
    <citation type="submission" date="2015-09" db="EMBL/GenBank/DDBJ databases">
        <title>Identification and resolution of microdiversity through metagenomic sequencing of parallel consortia.</title>
        <authorList>
            <person name="Nelson W.C."/>
            <person name="Romine M.F."/>
            <person name="Lindemann S.R."/>
        </authorList>
    </citation>
    <scope>NUCLEOTIDE SEQUENCE [LARGE SCALE GENOMIC DNA]</scope>
    <source>
        <strain evidence="12">HL-109</strain>
    </source>
</reference>
<feature type="transmembrane region" description="Helical" evidence="10">
    <location>
        <begin position="226"/>
        <end position="256"/>
    </location>
</feature>
<dbReference type="Pfam" id="PF03023">
    <property type="entry name" value="MurJ"/>
    <property type="match status" value="1"/>
</dbReference>
<organism evidence="12 13">
    <name type="scientific">Saliniramus fredricksonii</name>
    <dbReference type="NCBI Taxonomy" id="1653334"/>
    <lineage>
        <taxon>Bacteria</taxon>
        <taxon>Pseudomonadati</taxon>
        <taxon>Pseudomonadota</taxon>
        <taxon>Alphaproteobacteria</taxon>
        <taxon>Hyphomicrobiales</taxon>
        <taxon>Salinarimonadaceae</taxon>
        <taxon>Saliniramus</taxon>
    </lineage>
</organism>
<evidence type="ECO:0000256" key="1">
    <source>
        <dbReference type="ARBA" id="ARBA00004651"/>
    </source>
</evidence>
<dbReference type="GO" id="GO:0008360">
    <property type="term" value="P:regulation of cell shape"/>
    <property type="evidence" value="ECO:0007669"/>
    <property type="project" value="UniProtKB-UniRule"/>
</dbReference>